<dbReference type="Proteomes" id="UP000566995">
    <property type="component" value="Unassembled WGS sequence"/>
</dbReference>
<dbReference type="Gene3D" id="3.40.50.2000">
    <property type="entry name" value="Glycogen Phosphorylase B"/>
    <property type="match status" value="1"/>
</dbReference>
<dbReference type="RefSeq" id="WP_184594318.1">
    <property type="nucleotide sequence ID" value="NZ_JACHLI010000024.1"/>
</dbReference>
<dbReference type="InterPro" id="IPR055259">
    <property type="entry name" value="YkvP/CgeB_Glyco_trans-like"/>
</dbReference>
<sequence length="322" mass="37010">MRILIINRQERARSLDTLYEGLIALNPGSRMIKLSKEEIRDLPRTLARLDTTGFERVLFDIPLRRAAHAFDSVRALPGLVYYEEDAYQEFMGESKFYGKFLRFFHSLKGAPVIYTSESVRAYFAQQGVNAHFVAKAFDDRQLKDLGLPRDIDLAFVGRVKSKVYGRRKELLDQVAEQTPLQLLRTENPDEYLTVLNRIRCFLSADIGFNEYMAKNFEAMACGCVLVAKRQPTEDALLGLVDMHNVVHYDTLEELMEKYRQLLADPQQAQAIARAGHDLVFERHRLSQRAEEFSRVLALPHPNPHGISRPGFFRRLGSLFSRA</sequence>
<comment type="caution">
    <text evidence="2">The sequence shown here is derived from an EMBL/GenBank/DDBJ whole genome shotgun (WGS) entry which is preliminary data.</text>
</comment>
<reference evidence="2 3" key="1">
    <citation type="submission" date="2020-08" db="EMBL/GenBank/DDBJ databases">
        <title>Functional genomics of gut bacteria from endangered species of beetles.</title>
        <authorList>
            <person name="Carlos-Shanley C."/>
        </authorList>
    </citation>
    <scope>NUCLEOTIDE SEQUENCE [LARGE SCALE GENOMIC DNA]</scope>
    <source>
        <strain evidence="2 3">S00179</strain>
    </source>
</reference>
<dbReference type="Pfam" id="PF13524">
    <property type="entry name" value="Glyco_trans_1_2"/>
    <property type="match status" value="1"/>
</dbReference>
<dbReference type="AlphaFoldDB" id="A0A7W7KNL9"/>
<protein>
    <recommendedName>
        <fullName evidence="1">Spore protein YkvP/CgeB glycosyl transferase-like domain-containing protein</fullName>
    </recommendedName>
</protein>
<gene>
    <name evidence="2" type="ORF">HNP46_005030</name>
</gene>
<proteinExistence type="predicted"/>
<dbReference type="EMBL" id="JACHLI010000024">
    <property type="protein sequence ID" value="MBB4866125.1"/>
    <property type="molecule type" value="Genomic_DNA"/>
</dbReference>
<organism evidence="2 3">
    <name type="scientific">Pseudomonas nitroreducens</name>
    <dbReference type="NCBI Taxonomy" id="46680"/>
    <lineage>
        <taxon>Bacteria</taxon>
        <taxon>Pseudomonadati</taxon>
        <taxon>Pseudomonadota</taxon>
        <taxon>Gammaproteobacteria</taxon>
        <taxon>Pseudomonadales</taxon>
        <taxon>Pseudomonadaceae</taxon>
        <taxon>Pseudomonas</taxon>
    </lineage>
</organism>
<dbReference type="SUPFAM" id="SSF53756">
    <property type="entry name" value="UDP-Glycosyltransferase/glycogen phosphorylase"/>
    <property type="match status" value="1"/>
</dbReference>
<feature type="domain" description="Spore protein YkvP/CgeB glycosyl transferase-like" evidence="1">
    <location>
        <begin position="186"/>
        <end position="292"/>
    </location>
</feature>
<evidence type="ECO:0000259" key="1">
    <source>
        <dbReference type="Pfam" id="PF13524"/>
    </source>
</evidence>
<accession>A0A7W7KNL9</accession>
<evidence type="ECO:0000313" key="2">
    <source>
        <dbReference type="EMBL" id="MBB4866125.1"/>
    </source>
</evidence>
<name>A0A7W7KNL9_PSENT</name>
<evidence type="ECO:0000313" key="3">
    <source>
        <dbReference type="Proteomes" id="UP000566995"/>
    </source>
</evidence>